<sequence length="91" mass="10025">MPQVIRHAERLPVAASSEVLRPIVTEDLGSNNEMHVLCRCVIHPGLYKALKAPNDHAALCLTPIEPSTCCVQISHCSGVLYHTHQHTTHLL</sequence>
<evidence type="ECO:0000313" key="2">
    <source>
        <dbReference type="Proteomes" id="UP000828390"/>
    </source>
</evidence>
<organism evidence="1 2">
    <name type="scientific">Dreissena polymorpha</name>
    <name type="common">Zebra mussel</name>
    <name type="synonym">Mytilus polymorpha</name>
    <dbReference type="NCBI Taxonomy" id="45954"/>
    <lineage>
        <taxon>Eukaryota</taxon>
        <taxon>Metazoa</taxon>
        <taxon>Spiralia</taxon>
        <taxon>Lophotrochozoa</taxon>
        <taxon>Mollusca</taxon>
        <taxon>Bivalvia</taxon>
        <taxon>Autobranchia</taxon>
        <taxon>Heteroconchia</taxon>
        <taxon>Euheterodonta</taxon>
        <taxon>Imparidentia</taxon>
        <taxon>Neoheterodontei</taxon>
        <taxon>Myida</taxon>
        <taxon>Dreissenoidea</taxon>
        <taxon>Dreissenidae</taxon>
        <taxon>Dreissena</taxon>
    </lineage>
</organism>
<dbReference type="Proteomes" id="UP000828390">
    <property type="component" value="Unassembled WGS sequence"/>
</dbReference>
<name>A0A9D4MG01_DREPO</name>
<proteinExistence type="predicted"/>
<gene>
    <name evidence="1" type="ORF">DPMN_039138</name>
</gene>
<dbReference type="AlphaFoldDB" id="A0A9D4MG01"/>
<protein>
    <submittedName>
        <fullName evidence="1">Uncharacterized protein</fullName>
    </submittedName>
</protein>
<accession>A0A9D4MG01</accession>
<keyword evidence="2" id="KW-1185">Reference proteome</keyword>
<evidence type="ECO:0000313" key="1">
    <source>
        <dbReference type="EMBL" id="KAH3875858.1"/>
    </source>
</evidence>
<reference evidence="1" key="2">
    <citation type="submission" date="2020-11" db="EMBL/GenBank/DDBJ databases">
        <authorList>
            <person name="McCartney M.A."/>
            <person name="Auch B."/>
            <person name="Kono T."/>
            <person name="Mallez S."/>
            <person name="Becker A."/>
            <person name="Gohl D.M."/>
            <person name="Silverstein K.A.T."/>
            <person name="Koren S."/>
            <person name="Bechman K.B."/>
            <person name="Herman A."/>
            <person name="Abrahante J.E."/>
            <person name="Garbe J."/>
        </authorList>
    </citation>
    <scope>NUCLEOTIDE SEQUENCE</scope>
    <source>
        <strain evidence="1">Duluth1</strain>
        <tissue evidence="1">Whole animal</tissue>
    </source>
</reference>
<dbReference type="EMBL" id="JAIWYP010000002">
    <property type="protein sequence ID" value="KAH3875858.1"/>
    <property type="molecule type" value="Genomic_DNA"/>
</dbReference>
<reference evidence="1" key="1">
    <citation type="journal article" date="2019" name="bioRxiv">
        <title>The Genome of the Zebra Mussel, Dreissena polymorpha: A Resource for Invasive Species Research.</title>
        <authorList>
            <person name="McCartney M.A."/>
            <person name="Auch B."/>
            <person name="Kono T."/>
            <person name="Mallez S."/>
            <person name="Zhang Y."/>
            <person name="Obille A."/>
            <person name="Becker A."/>
            <person name="Abrahante J.E."/>
            <person name="Garbe J."/>
            <person name="Badalamenti J.P."/>
            <person name="Herman A."/>
            <person name="Mangelson H."/>
            <person name="Liachko I."/>
            <person name="Sullivan S."/>
            <person name="Sone E.D."/>
            <person name="Koren S."/>
            <person name="Silverstein K.A.T."/>
            <person name="Beckman K.B."/>
            <person name="Gohl D.M."/>
        </authorList>
    </citation>
    <scope>NUCLEOTIDE SEQUENCE</scope>
    <source>
        <strain evidence="1">Duluth1</strain>
        <tissue evidence="1">Whole animal</tissue>
    </source>
</reference>
<comment type="caution">
    <text evidence="1">The sequence shown here is derived from an EMBL/GenBank/DDBJ whole genome shotgun (WGS) entry which is preliminary data.</text>
</comment>